<evidence type="ECO:0000313" key="3">
    <source>
        <dbReference type="EMBL" id="ASW04145.1"/>
    </source>
</evidence>
<dbReference type="PROSITE" id="PS50878">
    <property type="entry name" value="RT_POL"/>
    <property type="match status" value="1"/>
</dbReference>
<dbReference type="RefSeq" id="WP_095423838.1">
    <property type="nucleotide sequence ID" value="NZ_CP022993.1"/>
</dbReference>
<dbReference type="InterPro" id="IPR051083">
    <property type="entry name" value="GrpII_Intron_Splice-Mob/Def"/>
</dbReference>
<dbReference type="InterPro" id="IPR030931">
    <property type="entry name" value="Group_II_RT_mat"/>
</dbReference>
<keyword evidence="3" id="KW-0548">Nucleotidyltransferase</keyword>
<dbReference type="InterPro" id="IPR000477">
    <property type="entry name" value="RT_dom"/>
</dbReference>
<dbReference type="InterPro" id="IPR013597">
    <property type="entry name" value="Mat_intron_G2"/>
</dbReference>
<comment type="similarity">
    <text evidence="1">Belongs to the bacterial reverse transcriptase family.</text>
</comment>
<reference evidence="3 4" key="1">
    <citation type="submission" date="2017-08" db="EMBL/GenBank/DDBJ databases">
        <title>Identification and genetic characteristics of simultaneous BTEX- and naphthalene-degrading Paraburkholderia sp. BN5 isolated from petroleum-contaminated soil.</title>
        <authorList>
            <person name="Lee Y."/>
            <person name="Jeon C.O."/>
        </authorList>
    </citation>
    <scope>NUCLEOTIDE SEQUENCE [LARGE SCALE GENOMIC DNA]</scope>
    <source>
        <strain evidence="3 4">BN5</strain>
        <plasmid evidence="3 4">pBN3</plasmid>
    </source>
</reference>
<evidence type="ECO:0000259" key="2">
    <source>
        <dbReference type="PROSITE" id="PS50878"/>
    </source>
</evidence>
<dbReference type="KEGG" id="parb:CJU94_38945"/>
<dbReference type="EMBL" id="CP022993">
    <property type="protein sequence ID" value="ASW04145.1"/>
    <property type="molecule type" value="Genomic_DNA"/>
</dbReference>
<dbReference type="OrthoDB" id="8538592at2"/>
<dbReference type="Pfam" id="PF08388">
    <property type="entry name" value="GIIM"/>
    <property type="match status" value="1"/>
</dbReference>
<geneLocation type="plasmid" evidence="3 4">
    <name>pBN3</name>
</geneLocation>
<feature type="domain" description="Reverse transcriptase" evidence="2">
    <location>
        <begin position="49"/>
        <end position="289"/>
    </location>
</feature>
<keyword evidence="4" id="KW-1185">Reference proteome</keyword>
<proteinExistence type="inferred from homology"/>
<dbReference type="PANTHER" id="PTHR34047:SF3">
    <property type="entry name" value="BLR2052 PROTEIN"/>
    <property type="match status" value="1"/>
</dbReference>
<dbReference type="Proteomes" id="UP000215158">
    <property type="component" value="Plasmid pBN3"/>
</dbReference>
<keyword evidence="3" id="KW-0695">RNA-directed DNA polymerase</keyword>
<accession>A0A248VZ44</accession>
<dbReference type="Pfam" id="PF00078">
    <property type="entry name" value="RVT_1"/>
    <property type="match status" value="1"/>
</dbReference>
<evidence type="ECO:0000313" key="4">
    <source>
        <dbReference type="Proteomes" id="UP000215158"/>
    </source>
</evidence>
<sequence>MSRARPFAITKQSVWAAWLQVKANHGAPGVDGQTIEAFEQRLGPNLYKLWSRMSSGSYFPPPVRGVEIPKGNDRRRTRLLGIPTVADRVAQAVARNYLEAQVEPCFHPDSYAYRPSRSALDAIAAVRGRCWKYNWVLEFDIKGAFDHVDHELMMKAVRQHARCTWVELYVERWLKAPMMRGQEMVSRTQGTPQGGVVSPVLFNLYMHYAIDTWMARHFPDTSFVRYADDGLVHCKSEAEARRLQEAIGARLMACGLELHPEKTRIVYCRDGNRKNDYPNTSFDFLGYTFRGRLAKSKRGVYFNSFSPALSGKAAKRIRERMRMWDIGRWTDAGIEDIAARANPALRGWWNYYAAFYMSEFKRVIAHLNDILAKWAVRKYRRFKRSRAKARTWLRRIAERAPDLLYHWTLGVLPSAG</sequence>
<dbReference type="PANTHER" id="PTHR34047">
    <property type="entry name" value="NUCLEAR INTRON MATURASE 1, MITOCHONDRIAL-RELATED"/>
    <property type="match status" value="1"/>
</dbReference>
<dbReference type="AlphaFoldDB" id="A0A248VZ44"/>
<gene>
    <name evidence="3" type="primary">ltrA</name>
    <name evidence="3" type="ORF">CJU94_38945</name>
</gene>
<dbReference type="Gene3D" id="3.30.70.270">
    <property type="match status" value="1"/>
</dbReference>
<dbReference type="SUPFAM" id="SSF56672">
    <property type="entry name" value="DNA/RNA polymerases"/>
    <property type="match status" value="1"/>
</dbReference>
<dbReference type="InterPro" id="IPR043128">
    <property type="entry name" value="Rev_trsase/Diguanyl_cyclase"/>
</dbReference>
<dbReference type="NCBIfam" id="TIGR04416">
    <property type="entry name" value="group_II_RT_mat"/>
    <property type="match status" value="1"/>
</dbReference>
<keyword evidence="3" id="KW-0614">Plasmid</keyword>
<name>A0A248VZ44_9BURK</name>
<dbReference type="GO" id="GO:0003964">
    <property type="term" value="F:RNA-directed DNA polymerase activity"/>
    <property type="evidence" value="ECO:0007669"/>
    <property type="project" value="UniProtKB-KW"/>
</dbReference>
<protein>
    <submittedName>
        <fullName evidence="3">Group II intron reverse transcriptase/maturase</fullName>
    </submittedName>
</protein>
<evidence type="ECO:0000256" key="1">
    <source>
        <dbReference type="ARBA" id="ARBA00034120"/>
    </source>
</evidence>
<dbReference type="CDD" id="cd01651">
    <property type="entry name" value="RT_G2_intron"/>
    <property type="match status" value="1"/>
</dbReference>
<keyword evidence="3" id="KW-0808">Transferase</keyword>
<organism evidence="3 4">
    <name type="scientific">Paraburkholderia aromaticivorans</name>
    <dbReference type="NCBI Taxonomy" id="2026199"/>
    <lineage>
        <taxon>Bacteria</taxon>
        <taxon>Pseudomonadati</taxon>
        <taxon>Pseudomonadota</taxon>
        <taxon>Betaproteobacteria</taxon>
        <taxon>Burkholderiales</taxon>
        <taxon>Burkholderiaceae</taxon>
        <taxon>Paraburkholderia</taxon>
    </lineage>
</organism>
<dbReference type="InterPro" id="IPR043502">
    <property type="entry name" value="DNA/RNA_pol_sf"/>
</dbReference>